<dbReference type="AlphaFoldDB" id="A0AAW0K8P7"/>
<evidence type="ECO:0000313" key="4">
    <source>
        <dbReference type="Proteomes" id="UP001488838"/>
    </source>
</evidence>
<keyword evidence="2" id="KW-1133">Transmembrane helix</keyword>
<keyword evidence="2" id="KW-0812">Transmembrane</keyword>
<comment type="caution">
    <text evidence="3">The sequence shown here is derived from an EMBL/GenBank/DDBJ whole genome shotgun (WGS) entry which is preliminary data.</text>
</comment>
<reference evidence="3 4" key="1">
    <citation type="journal article" date="2023" name="bioRxiv">
        <title>Conserved and derived expression patterns and positive selection on dental genes reveal complex evolutionary context of ever-growing rodent molars.</title>
        <authorList>
            <person name="Calamari Z.T."/>
            <person name="Song A."/>
            <person name="Cohen E."/>
            <person name="Akter M."/>
            <person name="Roy R.D."/>
            <person name="Hallikas O."/>
            <person name="Christensen M.M."/>
            <person name="Li P."/>
            <person name="Marangoni P."/>
            <person name="Jernvall J."/>
            <person name="Klein O.D."/>
        </authorList>
    </citation>
    <scope>NUCLEOTIDE SEQUENCE [LARGE SCALE GENOMIC DNA]</scope>
    <source>
        <strain evidence="3">V071</strain>
    </source>
</reference>
<keyword evidence="2" id="KW-0472">Membrane</keyword>
<evidence type="ECO:0000313" key="3">
    <source>
        <dbReference type="EMBL" id="KAK7834869.1"/>
    </source>
</evidence>
<gene>
    <name evidence="3" type="ORF">U0070_022840</name>
</gene>
<feature type="compositionally biased region" description="Polar residues" evidence="1">
    <location>
        <begin position="13"/>
        <end position="23"/>
    </location>
</feature>
<evidence type="ECO:0000256" key="1">
    <source>
        <dbReference type="SAM" id="MobiDB-lite"/>
    </source>
</evidence>
<feature type="region of interest" description="Disordered" evidence="1">
    <location>
        <begin position="342"/>
        <end position="365"/>
    </location>
</feature>
<dbReference type="EMBL" id="JBBHLL010000003">
    <property type="protein sequence ID" value="KAK7834869.1"/>
    <property type="molecule type" value="Genomic_DNA"/>
</dbReference>
<evidence type="ECO:0000256" key="2">
    <source>
        <dbReference type="SAM" id="Phobius"/>
    </source>
</evidence>
<proteinExistence type="predicted"/>
<feature type="compositionally biased region" description="Polar residues" evidence="1">
    <location>
        <begin position="343"/>
        <end position="361"/>
    </location>
</feature>
<keyword evidence="4" id="KW-1185">Reference proteome</keyword>
<organism evidence="3 4">
    <name type="scientific">Myodes glareolus</name>
    <name type="common">Bank vole</name>
    <name type="synonym">Clethrionomys glareolus</name>
    <dbReference type="NCBI Taxonomy" id="447135"/>
    <lineage>
        <taxon>Eukaryota</taxon>
        <taxon>Metazoa</taxon>
        <taxon>Chordata</taxon>
        <taxon>Craniata</taxon>
        <taxon>Vertebrata</taxon>
        <taxon>Euteleostomi</taxon>
        <taxon>Mammalia</taxon>
        <taxon>Eutheria</taxon>
        <taxon>Euarchontoglires</taxon>
        <taxon>Glires</taxon>
        <taxon>Rodentia</taxon>
        <taxon>Myomorpha</taxon>
        <taxon>Muroidea</taxon>
        <taxon>Cricetidae</taxon>
        <taxon>Arvicolinae</taxon>
        <taxon>Myodes</taxon>
    </lineage>
</organism>
<feature type="compositionally biased region" description="Basic and acidic residues" evidence="1">
    <location>
        <begin position="273"/>
        <end position="286"/>
    </location>
</feature>
<feature type="region of interest" description="Disordered" evidence="1">
    <location>
        <begin position="1"/>
        <end position="23"/>
    </location>
</feature>
<name>A0AAW0K8P7_MYOGA</name>
<dbReference type="Proteomes" id="UP001488838">
    <property type="component" value="Unassembled WGS sequence"/>
</dbReference>
<feature type="region of interest" description="Disordered" evidence="1">
    <location>
        <begin position="273"/>
        <end position="294"/>
    </location>
</feature>
<protein>
    <submittedName>
        <fullName evidence="3">Uncharacterized protein</fullName>
    </submittedName>
</protein>
<accession>A0AAW0K8P7</accession>
<feature type="transmembrane region" description="Helical" evidence="2">
    <location>
        <begin position="137"/>
        <end position="156"/>
    </location>
</feature>
<sequence>MRAEQPGTDKWPPTTSQDSLGTSSIISGLRSNLKTTVLATQTAKGKQPGGRYLHVHESEVDPFLLHQLPVTSLLHDDAVLKPGDDVCISDRRQSMSDHNGGSPFPSLKGKRTNLGYTGVMVQTLSINRHTQALGRRWLSFLYLLHGYIATAIANVLSDRGSKQYRLLTHHPDDFPQVPHIEVPDVLPVNANLEGRKISYSLPELGNLALPTYRTLCGVVEPLQQLDSGALPTATVADQGHRLSALHLQVEALQDLQEKARQNTLHNTAPKREQFNTRGNEEVRKCGEPPQCRQRREGWGGAVVTNALSLAPGLVKPAQGTLVLSSAVNAAFIQQSCVRGGSQGTTSHTLGTAERQSLQQQEGPVPQGDAMLRCREPQDGADGHDHQCELPSSEEPHYEACKKRGYCLKEHSNLVTNSFTDFGDFPQSARTECVISSSDVTLTTHLLCQARIEFSSALDVEPAHFLSEDGVKKMLSDLPYLSASCQSPERNLDVGSNKDSATQSRVEDKKFKFILNLNCVRVDCQECSRSTVPVTARFPMLRCEELLRYC</sequence>